<comment type="caution">
    <text evidence="2">The sequence shown here is derived from an EMBL/GenBank/DDBJ whole genome shotgun (WGS) entry which is preliminary data.</text>
</comment>
<proteinExistence type="predicted"/>
<gene>
    <name evidence="2" type="ORF">C7I55_17185</name>
</gene>
<dbReference type="OrthoDB" id="8637570at2"/>
<dbReference type="RefSeq" id="WP_106514229.1">
    <property type="nucleotide sequence ID" value="NZ_PXYI01000005.1"/>
</dbReference>
<feature type="region of interest" description="Disordered" evidence="1">
    <location>
        <begin position="1"/>
        <end position="35"/>
    </location>
</feature>
<reference evidence="2 3" key="1">
    <citation type="submission" date="2018-03" db="EMBL/GenBank/DDBJ databases">
        <title>The draft genome of Sphingosinicella sp. GL-C-18.</title>
        <authorList>
            <person name="Liu L."/>
            <person name="Li L."/>
            <person name="Liang L."/>
            <person name="Zhang X."/>
            <person name="Wang T."/>
        </authorList>
    </citation>
    <scope>NUCLEOTIDE SEQUENCE [LARGE SCALE GENOMIC DNA]</scope>
    <source>
        <strain evidence="2 3">GL-C-18</strain>
    </source>
</reference>
<sequence>MGAEPARAARPRGARLSRGGLSGAGRSRGGGRSGAKLSGAALAGAGLLAMLAACDGSRAQTSGLADLRAQIDGSRVCALLIGPQWPIEGSAAMLAQPGVDALVAAGLVRRDPVNDRANVTPQARIAVTPLGERDLRLFRLSADSPPAPQLCLGKKQVTAIERNGDGPVRYRYRIVEAPDWTRRPDIRAAYPFVARLLDREQRAELGVIEKDGRLEVPGGIDQANVAEIGNTGFYPCPYEGAGPDDDPCR</sequence>
<organism evidence="2 3">
    <name type="scientific">Allosphingosinicella deserti</name>
    <dbReference type="NCBI Taxonomy" id="2116704"/>
    <lineage>
        <taxon>Bacteria</taxon>
        <taxon>Pseudomonadati</taxon>
        <taxon>Pseudomonadota</taxon>
        <taxon>Alphaproteobacteria</taxon>
        <taxon>Sphingomonadales</taxon>
        <taxon>Sphingomonadaceae</taxon>
        <taxon>Allosphingosinicella</taxon>
    </lineage>
</organism>
<protein>
    <submittedName>
        <fullName evidence="2">Uncharacterized protein</fullName>
    </submittedName>
</protein>
<dbReference type="AlphaFoldDB" id="A0A2P7QM51"/>
<feature type="compositionally biased region" description="Gly residues" evidence="1">
    <location>
        <begin position="20"/>
        <end position="33"/>
    </location>
</feature>
<accession>A0A2P7QM51</accession>
<name>A0A2P7QM51_9SPHN</name>
<evidence type="ECO:0000313" key="3">
    <source>
        <dbReference type="Proteomes" id="UP000241167"/>
    </source>
</evidence>
<dbReference type="Proteomes" id="UP000241167">
    <property type="component" value="Unassembled WGS sequence"/>
</dbReference>
<keyword evidence="3" id="KW-1185">Reference proteome</keyword>
<evidence type="ECO:0000313" key="2">
    <source>
        <dbReference type="EMBL" id="PSJ39031.1"/>
    </source>
</evidence>
<dbReference type="EMBL" id="PXYI01000005">
    <property type="protein sequence ID" value="PSJ39031.1"/>
    <property type="molecule type" value="Genomic_DNA"/>
</dbReference>
<evidence type="ECO:0000256" key="1">
    <source>
        <dbReference type="SAM" id="MobiDB-lite"/>
    </source>
</evidence>